<dbReference type="KEGG" id="shd:SUTH_01546"/>
<proteinExistence type="predicted"/>
<keyword evidence="3" id="KW-1185">Reference proteome</keyword>
<dbReference type="Proteomes" id="UP000031637">
    <property type="component" value="Chromosome"/>
</dbReference>
<dbReference type="EMBL" id="AP012547">
    <property type="protein sequence ID" value="BAO29344.1"/>
    <property type="molecule type" value="Genomic_DNA"/>
</dbReference>
<dbReference type="HOGENOM" id="CLU_2600241_0_0_4"/>
<dbReference type="AlphaFoldDB" id="W0SDR5"/>
<accession>W0SDR5</accession>
<name>W0SDR5_9PROT</name>
<sequence length="76" mass="9036">MATEPTYCYHCRMHHPRNEMRLIVTKTGKRWRCIRSIEATQQGQEAREAYGRQVSEINKAESKSRAQRMNNLLQEK</sequence>
<gene>
    <name evidence="2" type="ORF">SUTH_01546</name>
</gene>
<reference evidence="2 3" key="1">
    <citation type="journal article" date="2014" name="Syst. Appl. Microbiol.">
        <title>Complete genomes of freshwater sulfur oxidizers Sulfuricella denitrificans skB26 and Sulfuritalea hydrogenivorans sk43H: genetic insights into the sulfur oxidation pathway of betaproteobacteria.</title>
        <authorList>
            <person name="Watanabe T."/>
            <person name="Kojima H."/>
            <person name="Fukui M."/>
        </authorList>
    </citation>
    <scope>NUCLEOTIDE SEQUENCE [LARGE SCALE GENOMIC DNA]</scope>
    <source>
        <strain evidence="2">DSM22779</strain>
    </source>
</reference>
<dbReference type="STRING" id="1223802.SUTH_01546"/>
<evidence type="ECO:0000256" key="1">
    <source>
        <dbReference type="SAM" id="MobiDB-lite"/>
    </source>
</evidence>
<evidence type="ECO:0000313" key="3">
    <source>
        <dbReference type="Proteomes" id="UP000031637"/>
    </source>
</evidence>
<evidence type="ECO:0000313" key="2">
    <source>
        <dbReference type="EMBL" id="BAO29344.1"/>
    </source>
</evidence>
<feature type="region of interest" description="Disordered" evidence="1">
    <location>
        <begin position="57"/>
        <end position="76"/>
    </location>
</feature>
<feature type="compositionally biased region" description="Polar residues" evidence="1">
    <location>
        <begin position="67"/>
        <end position="76"/>
    </location>
</feature>
<organism evidence="2 3">
    <name type="scientific">Sulfuritalea hydrogenivorans sk43H</name>
    <dbReference type="NCBI Taxonomy" id="1223802"/>
    <lineage>
        <taxon>Bacteria</taxon>
        <taxon>Pseudomonadati</taxon>
        <taxon>Pseudomonadota</taxon>
        <taxon>Betaproteobacteria</taxon>
        <taxon>Nitrosomonadales</taxon>
        <taxon>Sterolibacteriaceae</taxon>
        <taxon>Sulfuritalea</taxon>
    </lineage>
</organism>
<protein>
    <submittedName>
        <fullName evidence="2">Uncharacterized protein</fullName>
    </submittedName>
</protein>